<dbReference type="GO" id="GO:0005840">
    <property type="term" value="C:ribosome"/>
    <property type="evidence" value="ECO:0007669"/>
    <property type="project" value="UniProtKB-KW"/>
</dbReference>
<dbReference type="PANTHER" id="PTHR21011">
    <property type="entry name" value="MITOCHONDRIAL 28S RIBOSOMAL PROTEIN S6"/>
    <property type="match status" value="1"/>
</dbReference>
<dbReference type="CDD" id="cd00473">
    <property type="entry name" value="bS6"/>
    <property type="match status" value="1"/>
</dbReference>
<dbReference type="InterPro" id="IPR000529">
    <property type="entry name" value="Ribosomal_bS6"/>
</dbReference>
<comment type="caution">
    <text evidence="4">The sequence shown here is derived from an EMBL/GenBank/DDBJ whole genome shotgun (WGS) entry which is preliminary data.</text>
</comment>
<dbReference type="GO" id="GO:0003735">
    <property type="term" value="F:structural constituent of ribosome"/>
    <property type="evidence" value="ECO:0007669"/>
    <property type="project" value="InterPro"/>
</dbReference>
<dbReference type="GO" id="GO:0006412">
    <property type="term" value="P:translation"/>
    <property type="evidence" value="ECO:0007669"/>
    <property type="project" value="UniProtKB-UniRule"/>
</dbReference>
<keyword evidence="3" id="KW-0699">rRNA-binding</keyword>
<comment type="similarity">
    <text evidence="1 3">Belongs to the bacterial ribosomal protein bS6 family.</text>
</comment>
<dbReference type="InterPro" id="IPR035980">
    <property type="entry name" value="Ribosomal_bS6_sf"/>
</dbReference>
<evidence type="ECO:0000256" key="1">
    <source>
        <dbReference type="ARBA" id="ARBA00009512"/>
    </source>
</evidence>
<dbReference type="SUPFAM" id="SSF54995">
    <property type="entry name" value="Ribosomal protein S6"/>
    <property type="match status" value="1"/>
</dbReference>
<keyword evidence="3" id="KW-0694">RNA-binding</keyword>
<dbReference type="EMBL" id="NVSR01000002">
    <property type="protein sequence ID" value="PCI30718.1"/>
    <property type="molecule type" value="Genomic_DNA"/>
</dbReference>
<keyword evidence="3 4" id="KW-0689">Ribosomal protein</keyword>
<evidence type="ECO:0000313" key="5">
    <source>
        <dbReference type="Proteomes" id="UP000218113"/>
    </source>
</evidence>
<evidence type="ECO:0000256" key="2">
    <source>
        <dbReference type="ARBA" id="ARBA00035294"/>
    </source>
</evidence>
<dbReference type="HAMAP" id="MF_00360">
    <property type="entry name" value="Ribosomal_bS6"/>
    <property type="match status" value="1"/>
</dbReference>
<dbReference type="Proteomes" id="UP000218113">
    <property type="component" value="Unassembled WGS sequence"/>
</dbReference>
<dbReference type="NCBIfam" id="TIGR00166">
    <property type="entry name" value="S6"/>
    <property type="match status" value="1"/>
</dbReference>
<dbReference type="InterPro" id="IPR014717">
    <property type="entry name" value="Transl_elong_EF1B/ribsomal_bS6"/>
</dbReference>
<dbReference type="GO" id="GO:0070181">
    <property type="term" value="F:small ribosomal subunit rRNA binding"/>
    <property type="evidence" value="ECO:0007669"/>
    <property type="project" value="TreeGrafter"/>
</dbReference>
<sequence length="128" mass="14840">MYVMVMRNYEIIMVASANQTDEEGQVVFDKFKKIITDAECTVQFESSWGRRRLAYEVEKERNGIYHLLYVEGHGELLEELKRQVGYDEKMLKFFVVSVDDLETAYQNFEALKADPQKTANLVSEVIGA</sequence>
<dbReference type="GO" id="GO:1990904">
    <property type="term" value="C:ribonucleoprotein complex"/>
    <property type="evidence" value="ECO:0007669"/>
    <property type="project" value="UniProtKB-KW"/>
</dbReference>
<organism evidence="4 5">
    <name type="scientific">SAR324 cluster bacterium</name>
    <dbReference type="NCBI Taxonomy" id="2024889"/>
    <lineage>
        <taxon>Bacteria</taxon>
        <taxon>Deltaproteobacteria</taxon>
        <taxon>SAR324 cluster</taxon>
    </lineage>
</organism>
<evidence type="ECO:0000313" key="4">
    <source>
        <dbReference type="EMBL" id="PCI30718.1"/>
    </source>
</evidence>
<reference evidence="5" key="1">
    <citation type="submission" date="2017-08" db="EMBL/GenBank/DDBJ databases">
        <title>A dynamic microbial community with high functional redundancy inhabits the cold, oxic subseafloor aquifer.</title>
        <authorList>
            <person name="Tully B.J."/>
            <person name="Wheat C.G."/>
            <person name="Glazer B.T."/>
            <person name="Huber J.A."/>
        </authorList>
    </citation>
    <scope>NUCLEOTIDE SEQUENCE [LARGE SCALE GENOMIC DNA]</scope>
</reference>
<dbReference type="Pfam" id="PF01250">
    <property type="entry name" value="Ribosomal_S6"/>
    <property type="match status" value="1"/>
</dbReference>
<dbReference type="Gene3D" id="3.30.70.60">
    <property type="match status" value="1"/>
</dbReference>
<name>A0A2A4TB12_9DELT</name>
<accession>A0A2A4TB12</accession>
<proteinExistence type="inferred from homology"/>
<dbReference type="PANTHER" id="PTHR21011:SF1">
    <property type="entry name" value="SMALL RIBOSOMAL SUBUNIT PROTEIN BS6M"/>
    <property type="match status" value="1"/>
</dbReference>
<keyword evidence="3" id="KW-0687">Ribonucleoprotein</keyword>
<dbReference type="AlphaFoldDB" id="A0A2A4TB12"/>
<evidence type="ECO:0000256" key="3">
    <source>
        <dbReference type="HAMAP-Rule" id="MF_00360"/>
    </source>
</evidence>
<dbReference type="GO" id="GO:0005737">
    <property type="term" value="C:cytoplasm"/>
    <property type="evidence" value="ECO:0007669"/>
    <property type="project" value="UniProtKB-ARBA"/>
</dbReference>
<dbReference type="InterPro" id="IPR020814">
    <property type="entry name" value="Ribosomal_S6_plastid/chlpt"/>
</dbReference>
<gene>
    <name evidence="3 4" type="primary">rpsF</name>
    <name evidence="4" type="ORF">COB67_00775</name>
</gene>
<comment type="function">
    <text evidence="3">Binds together with bS18 to 16S ribosomal RNA.</text>
</comment>
<protein>
    <recommendedName>
        <fullName evidence="2 3">Small ribosomal subunit protein bS6</fullName>
    </recommendedName>
</protein>